<evidence type="ECO:0000256" key="5">
    <source>
        <dbReference type="ARBA" id="ARBA00022723"/>
    </source>
</evidence>
<dbReference type="InterPro" id="IPR036163">
    <property type="entry name" value="HMA_dom_sf"/>
</dbReference>
<evidence type="ECO:0000256" key="7">
    <source>
        <dbReference type="ARBA" id="ARBA00022764"/>
    </source>
</evidence>
<dbReference type="PRINTS" id="PR00946">
    <property type="entry name" value="HGSCAVENGER"/>
</dbReference>
<feature type="domain" description="HMA" evidence="12">
    <location>
        <begin position="24"/>
        <end position="90"/>
    </location>
</feature>
<comment type="similarity">
    <text evidence="2">Belongs to the MerP family.</text>
</comment>
<keyword evidence="5 10" id="KW-0479">Metal-binding</keyword>
<dbReference type="InterPro" id="IPR017969">
    <property type="entry name" value="Heavy-metal-associated_CS"/>
</dbReference>
<comment type="function">
    <text evidence="9 10">Involved in mercury resistance. Acts as a mercury scavenger that specifically binds to a mercuric ion in the periplasm and probably passes it to the cytoplasmic mercuric reductase MerA via the mercuric transport protein MerT.</text>
</comment>
<comment type="subunit">
    <text evidence="3">Monomer.</text>
</comment>
<feature type="chain" id="PRO_5004725231" description="Periplasmic mercury ion-binding protein" evidence="11">
    <location>
        <begin position="22"/>
        <end position="98"/>
    </location>
</feature>
<keyword evidence="6 11" id="KW-0732">Signal</keyword>
<evidence type="ECO:0000256" key="6">
    <source>
        <dbReference type="ARBA" id="ARBA00022729"/>
    </source>
</evidence>
<dbReference type="AlphaFoldDB" id="V4QXY8"/>
<dbReference type="eggNOG" id="COG2608">
    <property type="taxonomic scope" value="Bacteria"/>
</dbReference>
<keyword evidence="7 10" id="KW-0574">Periplasm</keyword>
<protein>
    <recommendedName>
        <fullName evidence="10">Periplasmic mercury ion-binding protein</fullName>
    </recommendedName>
</protein>
<evidence type="ECO:0000256" key="10">
    <source>
        <dbReference type="RuleBase" id="RU361212"/>
    </source>
</evidence>
<name>V4QXY8_9HYPH</name>
<dbReference type="STRING" id="631454.N177_2297"/>
<dbReference type="Gene3D" id="3.30.70.100">
    <property type="match status" value="1"/>
</dbReference>
<dbReference type="CDD" id="cd00371">
    <property type="entry name" value="HMA"/>
    <property type="match status" value="1"/>
</dbReference>
<dbReference type="InterPro" id="IPR011795">
    <property type="entry name" value="MerP"/>
</dbReference>
<accession>V4QXY8</accession>
<gene>
    <name evidence="10" type="primary">merP</name>
    <name evidence="13" type="ORF">N177_2297</name>
</gene>
<dbReference type="Pfam" id="PF00403">
    <property type="entry name" value="HMA"/>
    <property type="match status" value="1"/>
</dbReference>
<evidence type="ECO:0000259" key="12">
    <source>
        <dbReference type="PROSITE" id="PS50846"/>
    </source>
</evidence>
<dbReference type="EMBL" id="AWXZ01000030">
    <property type="protein sequence ID" value="ESR24617.1"/>
    <property type="molecule type" value="Genomic_DNA"/>
</dbReference>
<evidence type="ECO:0000256" key="2">
    <source>
        <dbReference type="ARBA" id="ARBA00005938"/>
    </source>
</evidence>
<evidence type="ECO:0000256" key="4">
    <source>
        <dbReference type="ARBA" id="ARBA00022466"/>
    </source>
</evidence>
<feature type="signal peptide" evidence="11">
    <location>
        <begin position="1"/>
        <end position="21"/>
    </location>
</feature>
<dbReference type="PROSITE" id="PS01047">
    <property type="entry name" value="HMA_1"/>
    <property type="match status" value="1"/>
</dbReference>
<organism evidence="13 14">
    <name type="scientific">Lutibaculum baratangense AMV1</name>
    <dbReference type="NCBI Taxonomy" id="631454"/>
    <lineage>
        <taxon>Bacteria</taxon>
        <taxon>Pseudomonadati</taxon>
        <taxon>Pseudomonadota</taxon>
        <taxon>Alphaproteobacteria</taxon>
        <taxon>Hyphomicrobiales</taxon>
        <taxon>Tepidamorphaceae</taxon>
        <taxon>Lutibaculum</taxon>
    </lineage>
</organism>
<dbReference type="PROSITE" id="PS50846">
    <property type="entry name" value="HMA_2"/>
    <property type="match status" value="1"/>
</dbReference>
<dbReference type="GO" id="GO:0015097">
    <property type="term" value="F:mercury ion transmembrane transporter activity"/>
    <property type="evidence" value="ECO:0007669"/>
    <property type="project" value="UniProtKB-UniRule"/>
</dbReference>
<dbReference type="SUPFAM" id="SSF55008">
    <property type="entry name" value="HMA, heavy metal-associated domain"/>
    <property type="match status" value="1"/>
</dbReference>
<reference evidence="13 14" key="1">
    <citation type="journal article" date="2014" name="Genome Announc.">
        <title>Draft Genome Sequence of Lutibaculum baratangense Strain AMV1T, Isolated from a Mud Volcano in Andamans, India.</title>
        <authorList>
            <person name="Singh A."/>
            <person name="Sreenivas A."/>
            <person name="Sathyanarayana Reddy G."/>
            <person name="Pinnaka A.K."/>
            <person name="Shivaji S."/>
        </authorList>
    </citation>
    <scope>NUCLEOTIDE SEQUENCE [LARGE SCALE GENOMIC DNA]</scope>
    <source>
        <strain evidence="13 14">AMV1</strain>
    </source>
</reference>
<dbReference type="InterPro" id="IPR001802">
    <property type="entry name" value="MerP/CopZ"/>
</dbReference>
<dbReference type="GO" id="GO:0042597">
    <property type="term" value="C:periplasmic space"/>
    <property type="evidence" value="ECO:0007669"/>
    <property type="project" value="UniProtKB-SubCell"/>
</dbReference>
<comment type="subcellular location">
    <subcellularLocation>
        <location evidence="1 10">Periplasm</location>
    </subcellularLocation>
</comment>
<keyword evidence="4 10" id="KW-0475">Mercuric resistance</keyword>
<evidence type="ECO:0000256" key="9">
    <source>
        <dbReference type="ARBA" id="ARBA00045344"/>
    </source>
</evidence>
<dbReference type="InterPro" id="IPR006121">
    <property type="entry name" value="HMA_dom"/>
</dbReference>
<evidence type="ECO:0000256" key="3">
    <source>
        <dbReference type="ARBA" id="ARBA00011245"/>
    </source>
</evidence>
<evidence type="ECO:0000256" key="11">
    <source>
        <dbReference type="SAM" id="SignalP"/>
    </source>
</evidence>
<keyword evidence="14" id="KW-1185">Reference proteome</keyword>
<dbReference type="OrthoDB" id="7205933at2"/>
<keyword evidence="8 10" id="KW-0476">Mercury</keyword>
<sequence>MKRRCLILLPLLTLSANPALSAERTVTLAVENMTCVSCPYIVRKTLAAVPGVSDVRVSYEDGSAVVTFDDANTTVDALTEATARRGYPSQIRMEQEGG</sequence>
<evidence type="ECO:0000313" key="13">
    <source>
        <dbReference type="EMBL" id="ESR24617.1"/>
    </source>
</evidence>
<dbReference type="Proteomes" id="UP000017819">
    <property type="component" value="Unassembled WGS sequence"/>
</dbReference>
<proteinExistence type="inferred from homology"/>
<dbReference type="PATRIC" id="fig|631454.5.peg.2265"/>
<comment type="caution">
    <text evidence="13">The sequence shown here is derived from an EMBL/GenBank/DDBJ whole genome shotgun (WGS) entry which is preliminary data.</text>
</comment>
<evidence type="ECO:0000256" key="8">
    <source>
        <dbReference type="ARBA" id="ARBA00022914"/>
    </source>
</evidence>
<evidence type="ECO:0000313" key="14">
    <source>
        <dbReference type="Proteomes" id="UP000017819"/>
    </source>
</evidence>
<dbReference type="RefSeq" id="WP_023432426.1">
    <property type="nucleotide sequence ID" value="NZ_AWXZ01000030.1"/>
</dbReference>
<evidence type="ECO:0000256" key="1">
    <source>
        <dbReference type="ARBA" id="ARBA00004418"/>
    </source>
</evidence>
<dbReference type="GO" id="GO:0045340">
    <property type="term" value="F:mercury ion binding"/>
    <property type="evidence" value="ECO:0007669"/>
    <property type="project" value="UniProtKB-UniRule"/>
</dbReference>
<dbReference type="NCBIfam" id="TIGR02052">
    <property type="entry name" value="MerP"/>
    <property type="match status" value="1"/>
</dbReference>